<proteinExistence type="predicted"/>
<reference evidence="1 2" key="2">
    <citation type="journal article" date="2022" name="Mol. Ecol. Resour.">
        <title>The genomes of chicory, endive, great burdock and yacon provide insights into Asteraceae paleo-polyploidization history and plant inulin production.</title>
        <authorList>
            <person name="Fan W."/>
            <person name="Wang S."/>
            <person name="Wang H."/>
            <person name="Wang A."/>
            <person name="Jiang F."/>
            <person name="Liu H."/>
            <person name="Zhao H."/>
            <person name="Xu D."/>
            <person name="Zhang Y."/>
        </authorList>
    </citation>
    <scope>NUCLEOTIDE SEQUENCE [LARGE SCALE GENOMIC DNA]</scope>
    <source>
        <strain evidence="2">cv. Yunnan</strain>
        <tissue evidence="1">Leaves</tissue>
    </source>
</reference>
<evidence type="ECO:0000313" key="2">
    <source>
        <dbReference type="Proteomes" id="UP001056120"/>
    </source>
</evidence>
<name>A0ACB9JQE6_9ASTR</name>
<keyword evidence="2" id="KW-1185">Reference proteome</keyword>
<accession>A0ACB9JQE6</accession>
<comment type="caution">
    <text evidence="1">The sequence shown here is derived from an EMBL/GenBank/DDBJ whole genome shotgun (WGS) entry which is preliminary data.</text>
</comment>
<reference evidence="2" key="1">
    <citation type="journal article" date="2022" name="Mol. Ecol. Resour.">
        <title>The genomes of chicory, endive, great burdock and yacon provide insights into Asteraceae palaeo-polyploidization history and plant inulin production.</title>
        <authorList>
            <person name="Fan W."/>
            <person name="Wang S."/>
            <person name="Wang H."/>
            <person name="Wang A."/>
            <person name="Jiang F."/>
            <person name="Liu H."/>
            <person name="Zhao H."/>
            <person name="Xu D."/>
            <person name="Zhang Y."/>
        </authorList>
    </citation>
    <scope>NUCLEOTIDE SEQUENCE [LARGE SCALE GENOMIC DNA]</scope>
    <source>
        <strain evidence="2">cv. Yunnan</strain>
    </source>
</reference>
<sequence>MAMEGILFGLSRRSNSVSLEGMTFEAADAGLLNRLLPTEQIDVGSGLLWSPVVVSDDGCEWRCLYEQRC</sequence>
<organism evidence="1 2">
    <name type="scientific">Smallanthus sonchifolius</name>
    <dbReference type="NCBI Taxonomy" id="185202"/>
    <lineage>
        <taxon>Eukaryota</taxon>
        <taxon>Viridiplantae</taxon>
        <taxon>Streptophyta</taxon>
        <taxon>Embryophyta</taxon>
        <taxon>Tracheophyta</taxon>
        <taxon>Spermatophyta</taxon>
        <taxon>Magnoliopsida</taxon>
        <taxon>eudicotyledons</taxon>
        <taxon>Gunneridae</taxon>
        <taxon>Pentapetalae</taxon>
        <taxon>asterids</taxon>
        <taxon>campanulids</taxon>
        <taxon>Asterales</taxon>
        <taxon>Asteraceae</taxon>
        <taxon>Asteroideae</taxon>
        <taxon>Heliantheae alliance</taxon>
        <taxon>Millerieae</taxon>
        <taxon>Smallanthus</taxon>
    </lineage>
</organism>
<protein>
    <submittedName>
        <fullName evidence="1">Uncharacterized protein</fullName>
    </submittedName>
</protein>
<evidence type="ECO:0000313" key="1">
    <source>
        <dbReference type="EMBL" id="KAI3822238.1"/>
    </source>
</evidence>
<dbReference type="EMBL" id="CM042020">
    <property type="protein sequence ID" value="KAI3822238.1"/>
    <property type="molecule type" value="Genomic_DNA"/>
</dbReference>
<dbReference type="Proteomes" id="UP001056120">
    <property type="component" value="Linkage Group LG03"/>
</dbReference>
<gene>
    <name evidence="1" type="ORF">L1987_09825</name>
</gene>